<protein>
    <submittedName>
        <fullName evidence="2">Uncharacterized protein</fullName>
    </submittedName>
</protein>
<evidence type="ECO:0000313" key="2">
    <source>
        <dbReference type="EMBL" id="GAA2700583.1"/>
    </source>
</evidence>
<organism evidence="2 3">
    <name type="scientific">Nonomuraea recticatena</name>
    <dbReference type="NCBI Taxonomy" id="46178"/>
    <lineage>
        <taxon>Bacteria</taxon>
        <taxon>Bacillati</taxon>
        <taxon>Actinomycetota</taxon>
        <taxon>Actinomycetes</taxon>
        <taxon>Streptosporangiales</taxon>
        <taxon>Streptosporangiaceae</taxon>
        <taxon>Nonomuraea</taxon>
    </lineage>
</organism>
<evidence type="ECO:0000313" key="3">
    <source>
        <dbReference type="Proteomes" id="UP001501666"/>
    </source>
</evidence>
<gene>
    <name evidence="2" type="ORF">GCM10010412_097820</name>
</gene>
<reference evidence="3" key="1">
    <citation type="journal article" date="2019" name="Int. J. Syst. Evol. Microbiol.">
        <title>The Global Catalogue of Microorganisms (GCM) 10K type strain sequencing project: providing services to taxonomists for standard genome sequencing and annotation.</title>
        <authorList>
            <consortium name="The Broad Institute Genomics Platform"/>
            <consortium name="The Broad Institute Genome Sequencing Center for Infectious Disease"/>
            <person name="Wu L."/>
            <person name="Ma J."/>
        </authorList>
    </citation>
    <scope>NUCLEOTIDE SEQUENCE [LARGE SCALE GENOMIC DNA]</scope>
    <source>
        <strain evidence="3">JCM 6835</strain>
    </source>
</reference>
<name>A0ABP6FSZ4_9ACTN</name>
<dbReference type="EMBL" id="BAAATE010000061">
    <property type="protein sequence ID" value="GAA2700583.1"/>
    <property type="molecule type" value="Genomic_DNA"/>
</dbReference>
<evidence type="ECO:0000256" key="1">
    <source>
        <dbReference type="SAM" id="MobiDB-lite"/>
    </source>
</evidence>
<keyword evidence="3" id="KW-1185">Reference proteome</keyword>
<sequence>MTDTGNRRLGETVVDEQVPIDTDRKWWPIAPDRRPHLKAIVYVAAGTVVRVRAVDPDQSKWREDDRGYCDVPSARPSPTCRSPQQLPSLQLRPGNPRPHTRGKLREFLLL</sequence>
<dbReference type="RefSeq" id="WP_346157664.1">
    <property type="nucleotide sequence ID" value="NZ_BAAATE010000061.1"/>
</dbReference>
<dbReference type="Proteomes" id="UP001501666">
    <property type="component" value="Unassembled WGS sequence"/>
</dbReference>
<accession>A0ABP6FSZ4</accession>
<comment type="caution">
    <text evidence="2">The sequence shown here is derived from an EMBL/GenBank/DDBJ whole genome shotgun (WGS) entry which is preliminary data.</text>
</comment>
<proteinExistence type="predicted"/>
<feature type="compositionally biased region" description="Polar residues" evidence="1">
    <location>
        <begin position="79"/>
        <end position="88"/>
    </location>
</feature>
<feature type="region of interest" description="Disordered" evidence="1">
    <location>
        <begin position="60"/>
        <end position="103"/>
    </location>
</feature>